<name>A0A432XPI1_9GAMM</name>
<dbReference type="Pfam" id="PF03783">
    <property type="entry name" value="CsgG"/>
    <property type="match status" value="1"/>
</dbReference>
<dbReference type="OrthoDB" id="7062662at2"/>
<feature type="chain" id="PRO_5019184382" evidence="3">
    <location>
        <begin position="29"/>
        <end position="518"/>
    </location>
</feature>
<evidence type="ECO:0000313" key="4">
    <source>
        <dbReference type="EMBL" id="RUO50629.1"/>
    </source>
</evidence>
<feature type="region of interest" description="Disordered" evidence="2">
    <location>
        <begin position="169"/>
        <end position="219"/>
    </location>
</feature>
<organism evidence="4 5">
    <name type="scientific">Pseudidiomarina aquimaris</name>
    <dbReference type="NCBI Taxonomy" id="641841"/>
    <lineage>
        <taxon>Bacteria</taxon>
        <taxon>Pseudomonadati</taxon>
        <taxon>Pseudomonadota</taxon>
        <taxon>Gammaproteobacteria</taxon>
        <taxon>Alteromonadales</taxon>
        <taxon>Idiomarinaceae</taxon>
        <taxon>Pseudidiomarina</taxon>
    </lineage>
</organism>
<feature type="signal peptide" evidence="3">
    <location>
        <begin position="1"/>
        <end position="28"/>
    </location>
</feature>
<evidence type="ECO:0000256" key="2">
    <source>
        <dbReference type="SAM" id="MobiDB-lite"/>
    </source>
</evidence>
<keyword evidence="1" id="KW-0175">Coiled coil</keyword>
<dbReference type="GO" id="GO:0030288">
    <property type="term" value="C:outer membrane-bounded periplasmic space"/>
    <property type="evidence" value="ECO:0007669"/>
    <property type="project" value="InterPro"/>
</dbReference>
<dbReference type="InterPro" id="IPR005534">
    <property type="entry name" value="Curli_assmbl/transp-comp_CsgG"/>
</dbReference>
<gene>
    <name evidence="4" type="ORF">CWE21_00550</name>
</gene>
<sequence length="518" mass="55804">MQRKTNWFMKTKIAGALVAVALSSQAYAQSHCDAMAAEADAISGAVPKFENGQLVSVSMYGESTFISAKRSLIASARTEAEMRAKSSLSAFFEEQIARNTLAESLMESAELTSADGSTEAYAVELKRTSDYISSNSSAVLRGVVKLEECVDTDEKYILVRMGWKPSFAEQAQQAQNQAANPTPSSTTSTSNTQPSQRAAASGGPDSPTSTSSGKAGVQYTEVETIGNGATYEDAVRSALRSAVAQVFGESFASSQSVSKQVDTLELSDSENNSYAVAAEASSTTESSSSTTSGIIRKYQILQVEEHADGYTTTLNVVLAEYNSGLDTSKQNIVVLPTLANAENIAIAESIQRRLEQQLARSNKFNLLDREFIDAANSELGFVASGNSPVEELSRLGNQVGADLLVITEISNYAINTSERQVGNRTLERSELNAEVRVKVINPATTQVVVSDIVSISGHRVPKPSLANYADIITRQLSAKVMEAPVVEDNAAARRKVEEAKKRVAEKQKKMEKEYEDDW</sequence>
<evidence type="ECO:0000256" key="3">
    <source>
        <dbReference type="SAM" id="SignalP"/>
    </source>
</evidence>
<dbReference type="RefSeq" id="WP_126832155.1">
    <property type="nucleotide sequence ID" value="NZ_PIPT01000001.1"/>
</dbReference>
<feature type="coiled-coil region" evidence="1">
    <location>
        <begin position="489"/>
        <end position="516"/>
    </location>
</feature>
<evidence type="ECO:0000256" key="1">
    <source>
        <dbReference type="SAM" id="Coils"/>
    </source>
</evidence>
<proteinExistence type="predicted"/>
<dbReference type="Proteomes" id="UP000286678">
    <property type="component" value="Unassembled WGS sequence"/>
</dbReference>
<protein>
    <submittedName>
        <fullName evidence="4">Uncharacterized protein</fullName>
    </submittedName>
</protein>
<keyword evidence="5" id="KW-1185">Reference proteome</keyword>
<accession>A0A432XPI1</accession>
<dbReference type="AlphaFoldDB" id="A0A432XPI1"/>
<dbReference type="Gene3D" id="3.40.50.10610">
    <property type="entry name" value="ABC-type transport auxiliary lipoprotein component"/>
    <property type="match status" value="1"/>
</dbReference>
<dbReference type="EMBL" id="PIPT01000001">
    <property type="protein sequence ID" value="RUO50629.1"/>
    <property type="molecule type" value="Genomic_DNA"/>
</dbReference>
<feature type="compositionally biased region" description="Low complexity" evidence="2">
    <location>
        <begin position="169"/>
        <end position="213"/>
    </location>
</feature>
<reference evidence="5" key="1">
    <citation type="journal article" date="2018" name="Front. Microbiol.">
        <title>Genome-Based Analysis Reveals the Taxonomy and Diversity of the Family Idiomarinaceae.</title>
        <authorList>
            <person name="Liu Y."/>
            <person name="Lai Q."/>
            <person name="Shao Z."/>
        </authorList>
    </citation>
    <scope>NUCLEOTIDE SEQUENCE [LARGE SCALE GENOMIC DNA]</scope>
    <source>
        <strain evidence="5">SW15</strain>
    </source>
</reference>
<keyword evidence="3" id="KW-0732">Signal</keyword>
<comment type="caution">
    <text evidence="4">The sequence shown here is derived from an EMBL/GenBank/DDBJ whole genome shotgun (WGS) entry which is preliminary data.</text>
</comment>
<evidence type="ECO:0000313" key="5">
    <source>
        <dbReference type="Proteomes" id="UP000286678"/>
    </source>
</evidence>